<dbReference type="Gene3D" id="3.90.25.10">
    <property type="entry name" value="UDP-galactose 4-epimerase, domain 1"/>
    <property type="match status" value="1"/>
</dbReference>
<protein>
    <submittedName>
        <fullName evidence="2">NAD(P)H-binding protein</fullName>
    </submittedName>
</protein>
<dbReference type="InterPro" id="IPR016040">
    <property type="entry name" value="NAD(P)-bd_dom"/>
</dbReference>
<proteinExistence type="predicted"/>
<dbReference type="EMBL" id="JAERRJ010000010">
    <property type="protein sequence ID" value="MBL1078047.1"/>
    <property type="molecule type" value="Genomic_DNA"/>
</dbReference>
<dbReference type="RefSeq" id="WP_201952709.1">
    <property type="nucleotide sequence ID" value="NZ_JAERRJ010000010.1"/>
</dbReference>
<sequence>MKILVTGATANIGRKVVDHLLAQGAKDIRALTAKPAAAALPAEVEVRRGYIGRPETLGDAFEGVQRMYLAPSPDTTAEVLALAREAGVRQVVALDGEPESWWGTVTSAVEASGLEWTHLWPGDFMENTGMWAPQIEATGVVREPHPDSASTPIAMDDIAAIAATALVEDGHAGKTYSLTGPEALTRTELVRQLGASLGYEIPFRQVSREEAIAVFTPLMGDTAEWYVDEVLGAFAAHPPVPNQTFEAVTGRPATTFAAWSAVNAPAMFPRRPGAATPQ</sequence>
<dbReference type="InterPro" id="IPR036291">
    <property type="entry name" value="NAD(P)-bd_dom_sf"/>
</dbReference>
<accession>A0ABS1MBQ0</accession>
<evidence type="ECO:0000313" key="3">
    <source>
        <dbReference type="Proteomes" id="UP000602198"/>
    </source>
</evidence>
<organism evidence="2 3">
    <name type="scientific">Nocardia acididurans</name>
    <dbReference type="NCBI Taxonomy" id="2802282"/>
    <lineage>
        <taxon>Bacteria</taxon>
        <taxon>Bacillati</taxon>
        <taxon>Actinomycetota</taxon>
        <taxon>Actinomycetes</taxon>
        <taxon>Mycobacteriales</taxon>
        <taxon>Nocardiaceae</taxon>
        <taxon>Nocardia</taxon>
    </lineage>
</organism>
<dbReference type="Pfam" id="PF13460">
    <property type="entry name" value="NAD_binding_10"/>
    <property type="match status" value="1"/>
</dbReference>
<dbReference type="InterPro" id="IPR051604">
    <property type="entry name" value="Ergot_Alk_Oxidoreductase"/>
</dbReference>
<dbReference type="PANTHER" id="PTHR43162">
    <property type="match status" value="1"/>
</dbReference>
<gene>
    <name evidence="2" type="ORF">JK358_26945</name>
</gene>
<dbReference type="PANTHER" id="PTHR43162:SF1">
    <property type="entry name" value="PRESTALK A DIFFERENTIATION PROTEIN A"/>
    <property type="match status" value="1"/>
</dbReference>
<name>A0ABS1MBQ0_9NOCA</name>
<keyword evidence="3" id="KW-1185">Reference proteome</keyword>
<comment type="caution">
    <text evidence="2">The sequence shown here is derived from an EMBL/GenBank/DDBJ whole genome shotgun (WGS) entry which is preliminary data.</text>
</comment>
<dbReference type="SUPFAM" id="SSF51735">
    <property type="entry name" value="NAD(P)-binding Rossmann-fold domains"/>
    <property type="match status" value="1"/>
</dbReference>
<evidence type="ECO:0000259" key="1">
    <source>
        <dbReference type="Pfam" id="PF13460"/>
    </source>
</evidence>
<dbReference type="Gene3D" id="3.40.50.720">
    <property type="entry name" value="NAD(P)-binding Rossmann-like Domain"/>
    <property type="match status" value="1"/>
</dbReference>
<dbReference type="Proteomes" id="UP000602198">
    <property type="component" value="Unassembled WGS sequence"/>
</dbReference>
<reference evidence="2 3" key="1">
    <citation type="submission" date="2021-01" db="EMBL/GenBank/DDBJ databases">
        <title>WGS of actinomycetes isolated from Thailand.</title>
        <authorList>
            <person name="Thawai C."/>
        </authorList>
    </citation>
    <scope>NUCLEOTIDE SEQUENCE [LARGE SCALE GENOMIC DNA]</scope>
    <source>
        <strain evidence="2 3">LPG 2</strain>
    </source>
</reference>
<feature type="domain" description="NAD(P)-binding" evidence="1">
    <location>
        <begin position="7"/>
        <end position="93"/>
    </location>
</feature>
<evidence type="ECO:0000313" key="2">
    <source>
        <dbReference type="EMBL" id="MBL1078047.1"/>
    </source>
</evidence>